<dbReference type="SUPFAM" id="SSF53098">
    <property type="entry name" value="Ribonuclease H-like"/>
    <property type="match status" value="1"/>
</dbReference>
<dbReference type="PANTHER" id="PTHR33317:SF4">
    <property type="entry name" value="POLYNUCLEOTIDYL TRANSFERASE, RIBONUCLEASE H-LIKE SUPERFAMILY PROTEIN"/>
    <property type="match status" value="1"/>
</dbReference>
<comment type="function">
    <text evidence="5">Could be a nuclease involved in processing of the 5'-end of pre-16S rRNA.</text>
</comment>
<dbReference type="InterPro" id="IPR006641">
    <property type="entry name" value="YqgF/RNaseH-like_dom"/>
</dbReference>
<sequence>MNNKILALDIGDKQTGVAILNNILATSLESVKTEKILEFIQNYASQNNLQKIIIGLPVNDDGSENIQCQKVRSWAEKIDALGEFEIILENEYLSSIEAQNNLRVLGLSPKEMKIKEHSEVARILLEQYLKNVSQKSTI</sequence>
<evidence type="ECO:0000256" key="5">
    <source>
        <dbReference type="HAMAP-Rule" id="MF_00651"/>
    </source>
</evidence>
<dbReference type="GO" id="GO:0004518">
    <property type="term" value="F:nuclease activity"/>
    <property type="evidence" value="ECO:0007669"/>
    <property type="project" value="UniProtKB-KW"/>
</dbReference>
<reference evidence="7 8" key="1">
    <citation type="journal article" date="2015" name="Nature">
        <title>rRNA introns, odd ribosomes, and small enigmatic genomes across a large radiation of phyla.</title>
        <authorList>
            <person name="Brown C.T."/>
            <person name="Hug L.A."/>
            <person name="Thomas B.C."/>
            <person name="Sharon I."/>
            <person name="Castelle C.J."/>
            <person name="Singh A."/>
            <person name="Wilkins M.J."/>
            <person name="Williams K.H."/>
            <person name="Banfield J.F."/>
        </authorList>
    </citation>
    <scope>NUCLEOTIDE SEQUENCE [LARGE SCALE GENOMIC DNA]</scope>
</reference>
<keyword evidence="2 5" id="KW-0690">Ribosome biogenesis</keyword>
<proteinExistence type="inferred from homology"/>
<name>A0A0G0GBL3_9BACT</name>
<dbReference type="InterPro" id="IPR012337">
    <property type="entry name" value="RNaseH-like_sf"/>
</dbReference>
<keyword evidence="1 5" id="KW-0963">Cytoplasm</keyword>
<dbReference type="GO" id="GO:0005829">
    <property type="term" value="C:cytosol"/>
    <property type="evidence" value="ECO:0007669"/>
    <property type="project" value="TreeGrafter"/>
</dbReference>
<dbReference type="GO" id="GO:0000967">
    <property type="term" value="P:rRNA 5'-end processing"/>
    <property type="evidence" value="ECO:0007669"/>
    <property type="project" value="UniProtKB-UniRule"/>
</dbReference>
<organism evidence="7 8">
    <name type="scientific">Berkelbacteria bacterium GW2011_GWA2_35_9</name>
    <dbReference type="NCBI Taxonomy" id="1618333"/>
    <lineage>
        <taxon>Bacteria</taxon>
        <taxon>Candidatus Berkelbacteria</taxon>
    </lineage>
</organism>
<dbReference type="GO" id="GO:0016788">
    <property type="term" value="F:hydrolase activity, acting on ester bonds"/>
    <property type="evidence" value="ECO:0007669"/>
    <property type="project" value="UniProtKB-UniRule"/>
</dbReference>
<feature type="domain" description="YqgF/RNase H-like" evidence="6">
    <location>
        <begin position="3"/>
        <end position="98"/>
    </location>
</feature>
<dbReference type="NCBIfam" id="TIGR00250">
    <property type="entry name" value="RNAse_H_YqgF"/>
    <property type="match status" value="1"/>
</dbReference>
<evidence type="ECO:0000259" key="6">
    <source>
        <dbReference type="SMART" id="SM00732"/>
    </source>
</evidence>
<keyword evidence="4 5" id="KW-0378">Hydrolase</keyword>
<dbReference type="SMART" id="SM00732">
    <property type="entry name" value="YqgFc"/>
    <property type="match status" value="1"/>
</dbReference>
<dbReference type="InterPro" id="IPR005227">
    <property type="entry name" value="YqgF"/>
</dbReference>
<gene>
    <name evidence="7" type="ORF">UR93_C0003G0019</name>
</gene>
<dbReference type="CDD" id="cd16964">
    <property type="entry name" value="YqgF"/>
    <property type="match status" value="1"/>
</dbReference>
<dbReference type="EC" id="3.1.-.-" evidence="5"/>
<evidence type="ECO:0000256" key="4">
    <source>
        <dbReference type="ARBA" id="ARBA00022801"/>
    </source>
</evidence>
<evidence type="ECO:0000256" key="3">
    <source>
        <dbReference type="ARBA" id="ARBA00022722"/>
    </source>
</evidence>
<comment type="caution">
    <text evidence="7">The sequence shown here is derived from an EMBL/GenBank/DDBJ whole genome shotgun (WGS) entry which is preliminary data.</text>
</comment>
<dbReference type="Pfam" id="PF03652">
    <property type="entry name" value="RuvX"/>
    <property type="match status" value="1"/>
</dbReference>
<dbReference type="Proteomes" id="UP000034316">
    <property type="component" value="Unassembled WGS sequence"/>
</dbReference>
<evidence type="ECO:0000313" key="8">
    <source>
        <dbReference type="Proteomes" id="UP000034316"/>
    </source>
</evidence>
<evidence type="ECO:0000256" key="1">
    <source>
        <dbReference type="ARBA" id="ARBA00022490"/>
    </source>
</evidence>
<dbReference type="Gene3D" id="3.30.420.140">
    <property type="entry name" value="YqgF/RNase H-like domain"/>
    <property type="match status" value="1"/>
</dbReference>
<dbReference type="PANTHER" id="PTHR33317">
    <property type="entry name" value="POLYNUCLEOTIDYL TRANSFERASE, RIBONUCLEASE H-LIKE SUPERFAMILY PROTEIN"/>
    <property type="match status" value="1"/>
</dbReference>
<protein>
    <recommendedName>
        <fullName evidence="5">Putative pre-16S rRNA nuclease</fullName>
        <ecNumber evidence="5">3.1.-.-</ecNumber>
    </recommendedName>
</protein>
<comment type="subcellular location">
    <subcellularLocation>
        <location evidence="5">Cytoplasm</location>
    </subcellularLocation>
</comment>
<evidence type="ECO:0000256" key="2">
    <source>
        <dbReference type="ARBA" id="ARBA00022517"/>
    </source>
</evidence>
<dbReference type="HAMAP" id="MF_00651">
    <property type="entry name" value="Nuclease_YqgF"/>
    <property type="match status" value="1"/>
</dbReference>
<dbReference type="InterPro" id="IPR037027">
    <property type="entry name" value="YqgF/RNaseH-like_dom_sf"/>
</dbReference>
<comment type="similarity">
    <text evidence="5">Belongs to the YqgF HJR family.</text>
</comment>
<keyword evidence="3 5" id="KW-0540">Nuclease</keyword>
<dbReference type="AlphaFoldDB" id="A0A0G0GBL3"/>
<dbReference type="STRING" id="1618333.UR93_C0003G0019"/>
<dbReference type="EMBL" id="LBRB01000003">
    <property type="protein sequence ID" value="KKP89082.1"/>
    <property type="molecule type" value="Genomic_DNA"/>
</dbReference>
<evidence type="ECO:0000313" key="7">
    <source>
        <dbReference type="EMBL" id="KKP89082.1"/>
    </source>
</evidence>
<accession>A0A0G0GBL3</accession>